<feature type="modified residue" description="Phosphohistidine" evidence="1">
    <location>
        <position position="72"/>
    </location>
</feature>
<evidence type="ECO:0000313" key="3">
    <source>
        <dbReference type="EMBL" id="SNS68509.1"/>
    </source>
</evidence>
<gene>
    <name evidence="3" type="ORF">SAMN06296052_11163</name>
</gene>
<dbReference type="SUPFAM" id="SSF47226">
    <property type="entry name" value="Histidine-containing phosphotransfer domain, HPT domain"/>
    <property type="match status" value="1"/>
</dbReference>
<reference evidence="4" key="1">
    <citation type="submission" date="2017-06" db="EMBL/GenBank/DDBJ databases">
        <authorList>
            <person name="Varghese N."/>
            <person name="Submissions S."/>
        </authorList>
    </citation>
    <scope>NUCLEOTIDE SEQUENCE [LARGE SCALE GENOMIC DNA]</scope>
    <source>
        <strain evidence="4">NKM1</strain>
    </source>
</reference>
<evidence type="ECO:0000313" key="4">
    <source>
        <dbReference type="Proteomes" id="UP000198432"/>
    </source>
</evidence>
<dbReference type="Proteomes" id="UP000198432">
    <property type="component" value="Unassembled WGS sequence"/>
</dbReference>
<feature type="domain" description="HPt" evidence="2">
    <location>
        <begin position="33"/>
        <end position="130"/>
    </location>
</feature>
<dbReference type="AlphaFoldDB" id="A0A239GH79"/>
<dbReference type="RefSeq" id="WP_089319625.1">
    <property type="nucleotide sequence ID" value="NZ_FZOQ01000011.1"/>
</dbReference>
<dbReference type="InterPro" id="IPR036641">
    <property type="entry name" value="HPT_dom_sf"/>
</dbReference>
<dbReference type="PROSITE" id="PS50894">
    <property type="entry name" value="HPT"/>
    <property type="match status" value="1"/>
</dbReference>
<evidence type="ECO:0000259" key="2">
    <source>
        <dbReference type="PROSITE" id="PS50894"/>
    </source>
</evidence>
<evidence type="ECO:0000256" key="1">
    <source>
        <dbReference type="PROSITE-ProRule" id="PRU00110"/>
    </source>
</evidence>
<dbReference type="GO" id="GO:0000160">
    <property type="term" value="P:phosphorelay signal transduction system"/>
    <property type="evidence" value="ECO:0007669"/>
    <property type="project" value="InterPro"/>
</dbReference>
<sequence>MLEGTEQTHGITTKVNTAPLFKLDYLIKMSSGNKDFVKELINLFLQHVPLEMHRLERAITTGDLPEAKLIAHKLKSSTAMLGADSMTALLKQVEQLSVSTESSSELAPLHDQLRHIFEQTKKELTVLVATY</sequence>
<organism evidence="3 4">
    <name type="scientific">Pontibacter ummariensis</name>
    <dbReference type="NCBI Taxonomy" id="1610492"/>
    <lineage>
        <taxon>Bacteria</taxon>
        <taxon>Pseudomonadati</taxon>
        <taxon>Bacteroidota</taxon>
        <taxon>Cytophagia</taxon>
        <taxon>Cytophagales</taxon>
        <taxon>Hymenobacteraceae</taxon>
        <taxon>Pontibacter</taxon>
    </lineage>
</organism>
<name>A0A239GH79_9BACT</name>
<keyword evidence="1" id="KW-0597">Phosphoprotein</keyword>
<dbReference type="EMBL" id="FZOQ01000011">
    <property type="protein sequence ID" value="SNS68509.1"/>
    <property type="molecule type" value="Genomic_DNA"/>
</dbReference>
<dbReference type="SMART" id="SM00073">
    <property type="entry name" value="HPT"/>
    <property type="match status" value="1"/>
</dbReference>
<accession>A0A239GH79</accession>
<dbReference type="Pfam" id="PF01627">
    <property type="entry name" value="Hpt"/>
    <property type="match status" value="1"/>
</dbReference>
<dbReference type="Gene3D" id="1.20.120.160">
    <property type="entry name" value="HPT domain"/>
    <property type="match status" value="1"/>
</dbReference>
<protein>
    <submittedName>
        <fullName evidence="3">HPt (Histidine-containing phosphotransfer) domain-containing protein</fullName>
    </submittedName>
</protein>
<dbReference type="InterPro" id="IPR008207">
    <property type="entry name" value="Sig_transdc_His_kin_Hpt_dom"/>
</dbReference>
<dbReference type="GO" id="GO:0004672">
    <property type="term" value="F:protein kinase activity"/>
    <property type="evidence" value="ECO:0007669"/>
    <property type="project" value="UniProtKB-ARBA"/>
</dbReference>
<proteinExistence type="predicted"/>
<keyword evidence="4" id="KW-1185">Reference proteome</keyword>